<evidence type="ECO:0000256" key="1">
    <source>
        <dbReference type="SAM" id="SignalP"/>
    </source>
</evidence>
<dbReference type="NCBIfam" id="TIGR02595">
    <property type="entry name" value="PEP_CTERM"/>
    <property type="match status" value="1"/>
</dbReference>
<reference evidence="3" key="1">
    <citation type="journal article" name="DNA Res.">
        <title>The physiological potential of anammox bacteria as revealed by their core genome structure.</title>
        <authorList>
            <person name="Okubo T."/>
            <person name="Toyoda A."/>
            <person name="Fukuhara K."/>
            <person name="Uchiyama I."/>
            <person name="Harigaya Y."/>
            <person name="Kuroiwa M."/>
            <person name="Suzuki T."/>
            <person name="Murakami Y."/>
            <person name="Suwa Y."/>
            <person name="Takami H."/>
        </authorList>
    </citation>
    <scope>NUCLEOTIDE SEQUENCE</scope>
    <source>
        <strain evidence="3">317325-2</strain>
    </source>
</reference>
<name>A0A809SD25_9BACT</name>
<dbReference type="InterPro" id="IPR013424">
    <property type="entry name" value="Ice-binding_C"/>
</dbReference>
<dbReference type="KEGG" id="npy:NPRO_02990"/>
<evidence type="ECO:0000313" key="3">
    <source>
        <dbReference type="EMBL" id="BBO22704.1"/>
    </source>
</evidence>
<feature type="signal peptide" evidence="1">
    <location>
        <begin position="1"/>
        <end position="23"/>
    </location>
</feature>
<dbReference type="AlphaFoldDB" id="A0A809SD25"/>
<feature type="domain" description="Ice-binding protein C-terminal" evidence="2">
    <location>
        <begin position="183"/>
        <end position="207"/>
    </location>
</feature>
<dbReference type="Pfam" id="PF07589">
    <property type="entry name" value="PEP-CTERM"/>
    <property type="match status" value="1"/>
</dbReference>
<accession>A0A809SD25</accession>
<gene>
    <name evidence="3" type="ORF">NPRO_02990</name>
</gene>
<organism evidence="3 4">
    <name type="scientific">Candidatus Nitrosymbiomonas proteolyticus</name>
    <dbReference type="NCBI Taxonomy" id="2608984"/>
    <lineage>
        <taxon>Bacteria</taxon>
        <taxon>Bacillati</taxon>
        <taxon>Armatimonadota</taxon>
        <taxon>Armatimonadota incertae sedis</taxon>
        <taxon>Candidatus Nitrosymbiomonas</taxon>
    </lineage>
</organism>
<dbReference type="Proteomes" id="UP000662873">
    <property type="component" value="Chromosome"/>
</dbReference>
<feature type="chain" id="PRO_5035289283" description="Ice-binding protein C-terminal domain-containing protein" evidence="1">
    <location>
        <begin position="24"/>
        <end position="211"/>
    </location>
</feature>
<evidence type="ECO:0000313" key="4">
    <source>
        <dbReference type="Proteomes" id="UP000662873"/>
    </source>
</evidence>
<keyword evidence="1" id="KW-0732">Signal</keyword>
<proteinExistence type="predicted"/>
<sequence>MISSKWPLKGLAFAAMASFSALGSALTIDFYSTNVLTGPGIAAGVPVLSVTITDSAPDEVSVTVFNNAPSGTTQTVKTLWLNVDPYPASLRGGSGDSHVDSINWGATADTQGAPMGLTFDVKIEFKTGGSTRIPAQDSSVFTLTGSGLDESDFFTGTPQDADILGVAHVISTVGNEESVHLYAVPEPASIAGMLLGFGAIAARRARKKNSA</sequence>
<dbReference type="EMBL" id="AP021858">
    <property type="protein sequence ID" value="BBO22704.1"/>
    <property type="molecule type" value="Genomic_DNA"/>
</dbReference>
<protein>
    <recommendedName>
        <fullName evidence="2">Ice-binding protein C-terminal domain-containing protein</fullName>
    </recommendedName>
</protein>
<evidence type="ECO:0000259" key="2">
    <source>
        <dbReference type="Pfam" id="PF07589"/>
    </source>
</evidence>